<evidence type="ECO:0000313" key="2">
    <source>
        <dbReference type="Proteomes" id="UP001299068"/>
    </source>
</evidence>
<name>A0ABS7KWV6_CLOSR</name>
<proteinExistence type="predicted"/>
<accession>A0ABS7KWV6</accession>
<gene>
    <name evidence="1" type="ORF">K5V21_06295</name>
</gene>
<dbReference type="RefSeq" id="WP_221860039.1">
    <property type="nucleotide sequence ID" value="NZ_JAIKTU010000004.1"/>
</dbReference>
<organism evidence="1 2">
    <name type="scientific">Clostridium sardiniense</name>
    <name type="common">Clostridium absonum</name>
    <dbReference type="NCBI Taxonomy" id="29369"/>
    <lineage>
        <taxon>Bacteria</taxon>
        <taxon>Bacillati</taxon>
        <taxon>Bacillota</taxon>
        <taxon>Clostridia</taxon>
        <taxon>Eubacteriales</taxon>
        <taxon>Clostridiaceae</taxon>
        <taxon>Clostridium</taxon>
    </lineage>
</organism>
<sequence length="110" mass="13308">MERFLEIDNKVINLRDIRQVEFISDDIYLGLFPKDDDGKILVDFIPFTFAKIHTFNKEFIELKIDLYVLQEEETEDDWVKQNRSYINIPMDKLHEILNPIKITGMEYEMY</sequence>
<keyword evidence="2" id="KW-1185">Reference proteome</keyword>
<reference evidence="1 2" key="1">
    <citation type="journal article" date="2021" name="Cell Host Microbe">
        <title>in vivo commensal control of Clostridioides difficile virulence.</title>
        <authorList>
            <person name="Girinathan B.P."/>
            <person name="Dibenedetto N."/>
            <person name="Worley J.N."/>
            <person name="Peltier J."/>
            <person name="Arrieta-Ortiz M.L."/>
            <person name="Rupa Christinal Immanuel S."/>
            <person name="Lavin R."/>
            <person name="Delaney M.L."/>
            <person name="Cummins C."/>
            <person name="Hoffmann M."/>
            <person name="Luo Y."/>
            <person name="Gonzalez-Escalona N."/>
            <person name="Allard M."/>
            <person name="Onderdonk A.B."/>
            <person name="Gerber G.K."/>
            <person name="Sonenshein A.L."/>
            <person name="Baliga N."/>
            <person name="Dupuy B."/>
            <person name="Bry L."/>
        </authorList>
    </citation>
    <scope>NUCLEOTIDE SEQUENCE [LARGE SCALE GENOMIC DNA]</scope>
    <source>
        <strain evidence="1 2">DSM 599</strain>
    </source>
</reference>
<dbReference type="EMBL" id="JAIKTU010000004">
    <property type="protein sequence ID" value="MBY0755062.1"/>
    <property type="molecule type" value="Genomic_DNA"/>
</dbReference>
<dbReference type="Proteomes" id="UP001299068">
    <property type="component" value="Unassembled WGS sequence"/>
</dbReference>
<evidence type="ECO:0000313" key="1">
    <source>
        <dbReference type="EMBL" id="MBY0755062.1"/>
    </source>
</evidence>
<protein>
    <submittedName>
        <fullName evidence="1">Uncharacterized protein</fullName>
    </submittedName>
</protein>
<comment type="caution">
    <text evidence="1">The sequence shown here is derived from an EMBL/GenBank/DDBJ whole genome shotgun (WGS) entry which is preliminary data.</text>
</comment>